<keyword evidence="1" id="KW-0547">Nucleotide-binding</keyword>
<evidence type="ECO:0000256" key="1">
    <source>
        <dbReference type="ARBA" id="ARBA00022741"/>
    </source>
</evidence>
<dbReference type="GO" id="GO:0016787">
    <property type="term" value="F:hydrolase activity"/>
    <property type="evidence" value="ECO:0007669"/>
    <property type="project" value="UniProtKB-KW"/>
</dbReference>
<keyword evidence="2" id="KW-0378">Hydrolase</keyword>
<dbReference type="InterPro" id="IPR003833">
    <property type="entry name" value="CT_C_D"/>
</dbReference>
<comment type="caution">
    <text evidence="5">The sequence shown here is derived from an EMBL/GenBank/DDBJ whole genome shotgun (WGS) entry which is preliminary data.</text>
</comment>
<gene>
    <name evidence="5" type="ORF">JYZ213_LOCUS7839</name>
    <name evidence="6" type="ORF">OXD698_LOCUS37988</name>
</gene>
<evidence type="ECO:0000259" key="4">
    <source>
        <dbReference type="Pfam" id="PF02682"/>
    </source>
</evidence>
<feature type="domain" description="Carboxyltransferase" evidence="4">
    <location>
        <begin position="4"/>
        <end position="79"/>
    </location>
</feature>
<dbReference type="EMBL" id="CAJNOG010000052">
    <property type="protein sequence ID" value="CAF0849921.1"/>
    <property type="molecule type" value="Genomic_DNA"/>
</dbReference>
<dbReference type="InterPro" id="IPR029000">
    <property type="entry name" value="Cyclophilin-like_dom_sf"/>
</dbReference>
<dbReference type="Proteomes" id="UP000663844">
    <property type="component" value="Unassembled WGS sequence"/>
</dbReference>
<name>A0A813WDX0_9BILA</name>
<dbReference type="Gene3D" id="2.40.100.10">
    <property type="entry name" value="Cyclophilin-like"/>
    <property type="match status" value="1"/>
</dbReference>
<dbReference type="SUPFAM" id="SSF50891">
    <property type="entry name" value="Cyclophilin-like"/>
    <property type="match status" value="1"/>
</dbReference>
<evidence type="ECO:0000313" key="6">
    <source>
        <dbReference type="EMBL" id="CAF4149434.1"/>
    </source>
</evidence>
<evidence type="ECO:0000256" key="2">
    <source>
        <dbReference type="ARBA" id="ARBA00022801"/>
    </source>
</evidence>
<evidence type="ECO:0000313" key="5">
    <source>
        <dbReference type="EMBL" id="CAF0849921.1"/>
    </source>
</evidence>
<proteinExistence type="predicted"/>
<sequence>MWVKQLSKILLDSEFLIIDIGFYRDYPFAIPLNIKYRLFVPKYNPYRAYTPDGSCGFRRNYVPIYPIESPGDYQLFGRTIPI</sequence>
<dbReference type="GO" id="GO:0005524">
    <property type="term" value="F:ATP binding"/>
    <property type="evidence" value="ECO:0007669"/>
    <property type="project" value="UniProtKB-KW"/>
</dbReference>
<dbReference type="Pfam" id="PF02682">
    <property type="entry name" value="CT_C_D"/>
    <property type="match status" value="1"/>
</dbReference>
<dbReference type="Proteomes" id="UP000663845">
    <property type="component" value="Unassembled WGS sequence"/>
</dbReference>
<protein>
    <recommendedName>
        <fullName evidence="4">Carboxyltransferase domain-containing protein</fullName>
    </recommendedName>
</protein>
<dbReference type="EMBL" id="CAJOAZ010006938">
    <property type="protein sequence ID" value="CAF4149434.1"/>
    <property type="molecule type" value="Genomic_DNA"/>
</dbReference>
<evidence type="ECO:0000313" key="7">
    <source>
        <dbReference type="Proteomes" id="UP000663845"/>
    </source>
</evidence>
<organism evidence="5 7">
    <name type="scientific">Adineta steineri</name>
    <dbReference type="NCBI Taxonomy" id="433720"/>
    <lineage>
        <taxon>Eukaryota</taxon>
        <taxon>Metazoa</taxon>
        <taxon>Spiralia</taxon>
        <taxon>Gnathifera</taxon>
        <taxon>Rotifera</taxon>
        <taxon>Eurotatoria</taxon>
        <taxon>Bdelloidea</taxon>
        <taxon>Adinetida</taxon>
        <taxon>Adinetidae</taxon>
        <taxon>Adineta</taxon>
    </lineage>
</organism>
<keyword evidence="3" id="KW-0067">ATP-binding</keyword>
<evidence type="ECO:0000256" key="3">
    <source>
        <dbReference type="ARBA" id="ARBA00022840"/>
    </source>
</evidence>
<dbReference type="AlphaFoldDB" id="A0A813WDX0"/>
<reference evidence="5" key="1">
    <citation type="submission" date="2021-02" db="EMBL/GenBank/DDBJ databases">
        <authorList>
            <person name="Nowell W R."/>
        </authorList>
    </citation>
    <scope>NUCLEOTIDE SEQUENCE</scope>
</reference>
<accession>A0A813WDX0</accession>